<dbReference type="InterPro" id="IPR011335">
    <property type="entry name" value="Restrct_endonuc-II-like"/>
</dbReference>
<evidence type="ECO:0000259" key="1">
    <source>
        <dbReference type="Pfam" id="PF04480"/>
    </source>
</evidence>
<organism evidence="2 3">
    <name type="scientific">Microbacterium mitrae</name>
    <dbReference type="NCBI Taxonomy" id="664640"/>
    <lineage>
        <taxon>Bacteria</taxon>
        <taxon>Bacillati</taxon>
        <taxon>Actinomycetota</taxon>
        <taxon>Actinomycetes</taxon>
        <taxon>Micrococcales</taxon>
        <taxon>Microbacteriaceae</taxon>
        <taxon>Microbacterium</taxon>
    </lineage>
</organism>
<feature type="domain" description="DUF559" evidence="1">
    <location>
        <begin position="186"/>
        <end position="279"/>
    </location>
</feature>
<evidence type="ECO:0000313" key="3">
    <source>
        <dbReference type="Proteomes" id="UP000321196"/>
    </source>
</evidence>
<dbReference type="OrthoDB" id="2594539at2"/>
<reference evidence="2 3" key="1">
    <citation type="submission" date="2019-08" db="EMBL/GenBank/DDBJ databases">
        <authorList>
            <person name="Dong K."/>
        </authorList>
    </citation>
    <scope>NUCLEOTIDE SEQUENCE [LARGE SCALE GENOMIC DNA]</scope>
    <source>
        <strain evidence="2 3">M4-8</strain>
    </source>
</reference>
<evidence type="ECO:0000313" key="2">
    <source>
        <dbReference type="EMBL" id="TXK05471.1"/>
    </source>
</evidence>
<dbReference type="SUPFAM" id="SSF52980">
    <property type="entry name" value="Restriction endonuclease-like"/>
    <property type="match status" value="1"/>
</dbReference>
<comment type="caution">
    <text evidence="2">The sequence shown here is derived from an EMBL/GenBank/DDBJ whole genome shotgun (WGS) entry which is preliminary data.</text>
</comment>
<dbReference type="AlphaFoldDB" id="A0A5C8HR63"/>
<dbReference type="InterPro" id="IPR007569">
    <property type="entry name" value="DUF559"/>
</dbReference>
<dbReference type="Pfam" id="PF04480">
    <property type="entry name" value="DUF559"/>
    <property type="match status" value="1"/>
</dbReference>
<dbReference type="EMBL" id="VRSW01000001">
    <property type="protein sequence ID" value="TXK05471.1"/>
    <property type="molecule type" value="Genomic_DNA"/>
</dbReference>
<keyword evidence="3" id="KW-1185">Reference proteome</keyword>
<accession>A0A5C8HR63</accession>
<gene>
    <name evidence="2" type="ORF">FVP60_00210</name>
</gene>
<sequence length="286" mass="31777">MLLHRSAASQQPVRMTLRSVIIGLGGVARTHQLLESHSPGEIRWAVRRGEIRRLRKGVYAASGSSIAAEAAACGGRLTCVSLLRLHGVWVLSDDQRIHIDVGRNGRRHELDGTLTKAHNTPAATCLTPATVHDALRLAAQCLSSEAFFAAYESAWNQGLLSHVNREWLRRNVSPRMRWLLTWARGDAESGLESLVRLRLMLLGFRPRTQVLIPTVGRVDLVIDNVIIETDGERGHADPQSRAKDLVRDRAAAALGYRTIRLNYAMVVHDWPESERAILACLGRKFV</sequence>
<dbReference type="Proteomes" id="UP000321196">
    <property type="component" value="Unassembled WGS sequence"/>
</dbReference>
<proteinExistence type="predicted"/>
<dbReference type="Gene3D" id="3.40.960.10">
    <property type="entry name" value="VSR Endonuclease"/>
    <property type="match status" value="1"/>
</dbReference>
<name>A0A5C8HR63_9MICO</name>
<protein>
    <submittedName>
        <fullName evidence="2">DUF559 domain-containing protein</fullName>
    </submittedName>
</protein>